<reference evidence="1 2" key="1">
    <citation type="submission" date="2017-07" db="EMBL/GenBank/DDBJ databases">
        <title>Tetzosporium hominis gen.nov. sp.nov.</title>
        <authorList>
            <person name="Tetz G."/>
            <person name="Tetz V."/>
        </authorList>
    </citation>
    <scope>NUCLEOTIDE SEQUENCE [LARGE SCALE GENOMIC DNA]</scope>
    <source>
        <strain evidence="1 2">VT-49</strain>
    </source>
</reference>
<dbReference type="AlphaFoldDB" id="A0A264W7D5"/>
<evidence type="ECO:0000313" key="1">
    <source>
        <dbReference type="EMBL" id="OZS79465.1"/>
    </source>
</evidence>
<organism evidence="1 2">
    <name type="scientific">Tetzosporium hominis</name>
    <dbReference type="NCBI Taxonomy" id="2020506"/>
    <lineage>
        <taxon>Bacteria</taxon>
        <taxon>Bacillati</taxon>
        <taxon>Bacillota</taxon>
        <taxon>Bacilli</taxon>
        <taxon>Bacillales</taxon>
        <taxon>Caryophanaceae</taxon>
        <taxon>Tetzosporium</taxon>
    </lineage>
</organism>
<evidence type="ECO:0000313" key="2">
    <source>
        <dbReference type="Proteomes" id="UP000217065"/>
    </source>
</evidence>
<proteinExistence type="predicted"/>
<dbReference type="EMBL" id="NOKQ01000128">
    <property type="protein sequence ID" value="OZS79465.1"/>
    <property type="molecule type" value="Genomic_DNA"/>
</dbReference>
<comment type="caution">
    <text evidence="1">The sequence shown here is derived from an EMBL/GenBank/DDBJ whole genome shotgun (WGS) entry which is preliminary data.</text>
</comment>
<protein>
    <submittedName>
        <fullName evidence="1">Uncharacterized protein</fullName>
    </submittedName>
</protein>
<dbReference type="Proteomes" id="UP000217065">
    <property type="component" value="Unassembled WGS sequence"/>
</dbReference>
<name>A0A264W7D5_9BACL</name>
<sequence>MYSFEKEEVVFDAFAEKLVEEYKVPRPIAEECSASYSKNDQKVIEGFLNYYGKSLTMPDSRYGIRPRPQGE</sequence>
<gene>
    <name evidence="1" type="ORF">CF394_00745</name>
</gene>
<keyword evidence="2" id="KW-1185">Reference proteome</keyword>
<accession>A0A264W7D5</accession>
<dbReference type="RefSeq" id="WP_094941372.1">
    <property type="nucleotide sequence ID" value="NZ_NOKQ01000128.1"/>
</dbReference>